<keyword evidence="2" id="KW-1185">Reference proteome</keyword>
<dbReference type="AlphaFoldDB" id="A0A7Y0HNV6"/>
<name>A0A7Y0HNV6_9CLOT</name>
<organism evidence="1 2">
    <name type="scientific">Clostridium muellerianum</name>
    <dbReference type="NCBI Taxonomy" id="2716538"/>
    <lineage>
        <taxon>Bacteria</taxon>
        <taxon>Bacillati</taxon>
        <taxon>Bacillota</taxon>
        <taxon>Clostridia</taxon>
        <taxon>Eubacteriales</taxon>
        <taxon>Clostridiaceae</taxon>
        <taxon>Clostridium</taxon>
    </lineage>
</organism>
<dbReference type="Proteomes" id="UP000537131">
    <property type="component" value="Unassembled WGS sequence"/>
</dbReference>
<accession>A0A7Y0HNV6</accession>
<comment type="caution">
    <text evidence="1">The sequence shown here is derived from an EMBL/GenBank/DDBJ whole genome shotgun (WGS) entry which is preliminary data.</text>
</comment>
<evidence type="ECO:0000313" key="1">
    <source>
        <dbReference type="EMBL" id="NMM64379.1"/>
    </source>
</evidence>
<reference evidence="1 2" key="1">
    <citation type="submission" date="2020-06" db="EMBL/GenBank/DDBJ databases">
        <title>Complete Genome Sequence of Clostridium muelleri sp. nov. P21T, an Acid-Alcohol Producing Acetogen Isolated from Old Hay.</title>
        <authorList>
            <person name="Duncan K.E."/>
            <person name="Tanner R.S."/>
        </authorList>
    </citation>
    <scope>NUCLEOTIDE SEQUENCE [LARGE SCALE GENOMIC DNA]</scope>
    <source>
        <strain evidence="1 2">P21</strain>
    </source>
</reference>
<dbReference type="RefSeq" id="WP_169298961.1">
    <property type="nucleotide sequence ID" value="NZ_JABBNI010000036.1"/>
</dbReference>
<proteinExistence type="predicted"/>
<protein>
    <submittedName>
        <fullName evidence="1">Uncharacterized protein</fullName>
    </submittedName>
</protein>
<evidence type="ECO:0000313" key="2">
    <source>
        <dbReference type="Proteomes" id="UP000537131"/>
    </source>
</evidence>
<gene>
    <name evidence="1" type="ORF">HBE96_17300</name>
</gene>
<sequence length="63" mass="7580">MENKEYYNIRKKYLAEGMAFLGYKYFKEGYGKDTIYKFKNTKEFNTALTGLMELKKRVGQFLE</sequence>
<dbReference type="EMBL" id="JABBNI010000036">
    <property type="protein sequence ID" value="NMM64379.1"/>
    <property type="molecule type" value="Genomic_DNA"/>
</dbReference>